<dbReference type="Proteomes" id="UP001154282">
    <property type="component" value="Unassembled WGS sequence"/>
</dbReference>
<comment type="caution">
    <text evidence="2">The sequence shown here is derived from an EMBL/GenBank/DDBJ whole genome shotgun (WGS) entry which is preliminary data.</text>
</comment>
<dbReference type="GO" id="GO:0005509">
    <property type="term" value="F:calcium ion binding"/>
    <property type="evidence" value="ECO:0007669"/>
    <property type="project" value="InterPro"/>
</dbReference>
<feature type="domain" description="EF-hand" evidence="1">
    <location>
        <begin position="83"/>
        <end position="118"/>
    </location>
</feature>
<dbReference type="Gene3D" id="2.40.70.10">
    <property type="entry name" value="Acid Proteases"/>
    <property type="match status" value="1"/>
</dbReference>
<organism evidence="2 4">
    <name type="scientific">Linum tenue</name>
    <dbReference type="NCBI Taxonomy" id="586396"/>
    <lineage>
        <taxon>Eukaryota</taxon>
        <taxon>Viridiplantae</taxon>
        <taxon>Streptophyta</taxon>
        <taxon>Embryophyta</taxon>
        <taxon>Tracheophyta</taxon>
        <taxon>Spermatophyta</taxon>
        <taxon>Magnoliopsida</taxon>
        <taxon>eudicotyledons</taxon>
        <taxon>Gunneridae</taxon>
        <taxon>Pentapetalae</taxon>
        <taxon>rosids</taxon>
        <taxon>fabids</taxon>
        <taxon>Malpighiales</taxon>
        <taxon>Linaceae</taxon>
        <taxon>Linum</taxon>
    </lineage>
</organism>
<dbReference type="InterPro" id="IPR021109">
    <property type="entry name" value="Peptidase_aspartic_dom_sf"/>
</dbReference>
<dbReference type="AlphaFoldDB" id="A0AAV0RKT0"/>
<evidence type="ECO:0000313" key="3">
    <source>
        <dbReference type="EMBL" id="CAI0557862.1"/>
    </source>
</evidence>
<dbReference type="EMBL" id="CAMGYJ010000011">
    <property type="protein sequence ID" value="CAI0557861.1"/>
    <property type="molecule type" value="Genomic_DNA"/>
</dbReference>
<evidence type="ECO:0000313" key="2">
    <source>
        <dbReference type="EMBL" id="CAI0557861.1"/>
    </source>
</evidence>
<accession>A0AAV0RKT0</accession>
<keyword evidence="4" id="KW-1185">Reference proteome</keyword>
<evidence type="ECO:0000313" key="4">
    <source>
        <dbReference type="Proteomes" id="UP001154282"/>
    </source>
</evidence>
<dbReference type="Gene3D" id="1.10.238.10">
    <property type="entry name" value="EF-hand"/>
    <property type="match status" value="1"/>
</dbReference>
<proteinExistence type="predicted"/>
<gene>
    <name evidence="2" type="ORF">LITE_LOCUS48512</name>
    <name evidence="3" type="ORF">LITE_LOCUS48513</name>
</gene>
<dbReference type="InterPro" id="IPR002048">
    <property type="entry name" value="EF_hand_dom"/>
</dbReference>
<dbReference type="EMBL" id="CAMGYJ010000011">
    <property type="protein sequence ID" value="CAI0557862.1"/>
    <property type="molecule type" value="Genomic_DNA"/>
</dbReference>
<reference evidence="2" key="1">
    <citation type="submission" date="2022-08" db="EMBL/GenBank/DDBJ databases">
        <authorList>
            <person name="Gutierrez-Valencia J."/>
        </authorList>
    </citation>
    <scope>NUCLEOTIDE SEQUENCE</scope>
</reference>
<name>A0AAV0RKT0_9ROSI</name>
<protein>
    <recommendedName>
        <fullName evidence="1">EF-hand domain-containing protein</fullName>
    </recommendedName>
</protein>
<evidence type="ECO:0000259" key="1">
    <source>
        <dbReference type="PROSITE" id="PS50222"/>
    </source>
</evidence>
<dbReference type="InterPro" id="IPR011992">
    <property type="entry name" value="EF-hand-dom_pair"/>
</dbReference>
<sequence>MKSRKVDTFYYVALSGMSVGGELLSIPASVFELDGRVREADGGGGRWMRWAEFLSTLYFDEFLSFYGSIEDGGGEESWASVAVVEKDLEEAFRVFYINDNGFITSKELQKVLSRLVLWIESETTGKAAVGRFRPMIRISTACLTLKSS</sequence>
<dbReference type="SUPFAM" id="SSF47473">
    <property type="entry name" value="EF-hand"/>
    <property type="match status" value="1"/>
</dbReference>
<dbReference type="PROSITE" id="PS50222">
    <property type="entry name" value="EF_HAND_2"/>
    <property type="match status" value="1"/>
</dbReference>